<proteinExistence type="predicted"/>
<evidence type="ECO:0000256" key="1">
    <source>
        <dbReference type="SAM" id="SignalP"/>
    </source>
</evidence>
<organism evidence="3 4">
    <name type="scientific">Pseudoduganella ginsengisoli</name>
    <dbReference type="NCBI Taxonomy" id="1462440"/>
    <lineage>
        <taxon>Bacteria</taxon>
        <taxon>Pseudomonadati</taxon>
        <taxon>Pseudomonadota</taxon>
        <taxon>Betaproteobacteria</taxon>
        <taxon>Burkholderiales</taxon>
        <taxon>Oxalobacteraceae</taxon>
        <taxon>Telluria group</taxon>
        <taxon>Pseudoduganella</taxon>
    </lineage>
</organism>
<protein>
    <recommendedName>
        <fullName evidence="2">Tle cognate immunity protein 4 C-terminal domain-containing protein</fullName>
    </recommendedName>
</protein>
<dbReference type="OrthoDB" id="8722129at2"/>
<comment type="caution">
    <text evidence="3">The sequence shown here is derived from an EMBL/GenBank/DDBJ whole genome shotgun (WGS) entry which is preliminary data.</text>
</comment>
<accession>A0A6L6PXV8</accession>
<dbReference type="EMBL" id="WNLA01000003">
    <property type="protein sequence ID" value="MTW02019.1"/>
    <property type="molecule type" value="Genomic_DNA"/>
</dbReference>
<dbReference type="Pfam" id="PF18426">
    <property type="entry name" value="Tli4_C"/>
    <property type="match status" value="1"/>
</dbReference>
<dbReference type="RefSeq" id="WP_155438398.1">
    <property type="nucleotide sequence ID" value="NZ_WNLA01000003.1"/>
</dbReference>
<gene>
    <name evidence="3" type="ORF">GM668_07935</name>
</gene>
<evidence type="ECO:0000313" key="3">
    <source>
        <dbReference type="EMBL" id="MTW02019.1"/>
    </source>
</evidence>
<sequence>MNLITRVLLCACFASSLPTLAQSTGGRAAITQERATTMSLPHRLQPLFKRTKAICFTRFVIEVPASAKVVYGRMTVDTEVSRYAGQAAELDGRIEEYMRENMRRESAGTASPDAVLDDRAGKRLPGEMPGLTHLLSKSGLARYHLHSFFVLGDDIYLMEGLGIFEEDLPRKFNMHEEVARQLRARKDNEIPSGEGICIDGAIADRRSTYENIQLGIRLAEFPDVHFSIESRKNLNYVKPQQDFLDRYASSERMARAHGQGKWYDRIKFFSRESRTVLEWNGQQVLARVPALPGSHDRHEFNFYSVGAANDPFHPEVDIELDTGLKDNKKGARAPSLTDAEALALWDKLLGSIKIRPVAAPVDAKPVVTLGMVSSAGPCPQAGWWKCLDADQDDGRTEVKGGQLRYFRDGGAMPQAILQSRSGWSRLFGEGKTFQMAQPSQWQLIDRRWCARPLQPGSAQLSDARDMVVGGAAADLAEVTLAPGATCACGSPSPASGWWGCKDAGAVEPVRWFAQGETTPDIRYRVHLHWWQRLAGQPAVVARKTAWQLLRVDERNVPIALTETKLAGDQ</sequence>
<dbReference type="AlphaFoldDB" id="A0A6L6PXV8"/>
<dbReference type="InterPro" id="IPR041290">
    <property type="entry name" value="Tli4_C"/>
</dbReference>
<feature type="domain" description="Tle cognate immunity protein 4 C-terminal" evidence="2">
    <location>
        <begin position="189"/>
        <end position="356"/>
    </location>
</feature>
<name>A0A6L6PXV8_9BURK</name>
<evidence type="ECO:0000313" key="4">
    <source>
        <dbReference type="Proteomes" id="UP000484015"/>
    </source>
</evidence>
<evidence type="ECO:0000259" key="2">
    <source>
        <dbReference type="Pfam" id="PF18426"/>
    </source>
</evidence>
<keyword evidence="1" id="KW-0732">Signal</keyword>
<dbReference type="Proteomes" id="UP000484015">
    <property type="component" value="Unassembled WGS sequence"/>
</dbReference>
<feature type="signal peptide" evidence="1">
    <location>
        <begin position="1"/>
        <end position="21"/>
    </location>
</feature>
<reference evidence="3 4" key="1">
    <citation type="submission" date="2019-11" db="EMBL/GenBank/DDBJ databases">
        <title>Type strains purchased from KCTC, JCM and DSMZ.</title>
        <authorList>
            <person name="Lu H."/>
        </authorList>
    </citation>
    <scope>NUCLEOTIDE SEQUENCE [LARGE SCALE GENOMIC DNA]</scope>
    <source>
        <strain evidence="3 4">KCTC 42409</strain>
    </source>
</reference>
<keyword evidence="4" id="KW-1185">Reference proteome</keyword>
<feature type="chain" id="PRO_5026651176" description="Tle cognate immunity protein 4 C-terminal domain-containing protein" evidence="1">
    <location>
        <begin position="22"/>
        <end position="569"/>
    </location>
</feature>